<protein>
    <submittedName>
        <fullName evidence="1">Uncharacterized protein</fullName>
    </submittedName>
</protein>
<dbReference type="eggNOG" id="arCOG05928">
    <property type="taxonomic scope" value="Archaea"/>
</dbReference>
<organism evidence="1 2">
    <name type="scientific">Metallosphaera yellowstonensis MK1</name>
    <dbReference type="NCBI Taxonomy" id="671065"/>
    <lineage>
        <taxon>Archaea</taxon>
        <taxon>Thermoproteota</taxon>
        <taxon>Thermoprotei</taxon>
        <taxon>Sulfolobales</taxon>
        <taxon>Sulfolobaceae</taxon>
        <taxon>Metallosphaera</taxon>
    </lineage>
</organism>
<evidence type="ECO:0000313" key="2">
    <source>
        <dbReference type="Proteomes" id="UP000003980"/>
    </source>
</evidence>
<proteinExistence type="predicted"/>
<dbReference type="STRING" id="671065.MetMK1DRAFT_00029660"/>
<name>H2C8Q1_9CREN</name>
<sequence length="208" mass="23845">MIFFVIYEIEIDVMGCKGRKGISPSGHLYCLSSFLENELKRIGLPVSSFVEIVIDFLSEKTASHSGYTISKVMTKSSRILDLWITTTEGSRRAFLVVSAFNDVTEVTLLEPFYFNQVMQKVLLHGSKLNMYEISMPFLYKFIVFETFDAFGKMSRIRYQGLISKEDYKYMVAVSEDERALVWKVDSTSLNLIGEISGLRDNVLRHLNL</sequence>
<evidence type="ECO:0000313" key="1">
    <source>
        <dbReference type="EMBL" id="EHP68527.1"/>
    </source>
</evidence>
<dbReference type="HOGENOM" id="CLU_1369522_0_0_2"/>
<dbReference type="Proteomes" id="UP000003980">
    <property type="component" value="Unassembled WGS sequence"/>
</dbReference>
<dbReference type="AlphaFoldDB" id="H2C8Q1"/>
<reference evidence="1 2" key="1">
    <citation type="submission" date="2012-01" db="EMBL/GenBank/DDBJ databases">
        <title>Improved High-Quality Draft sequence of Metallosphaera yellowstonensis MK1.</title>
        <authorList>
            <consortium name="US DOE Joint Genome Institute"/>
            <person name="Lucas S."/>
            <person name="Han J."/>
            <person name="Cheng J.-F."/>
            <person name="Goodwin L."/>
            <person name="Pitluck S."/>
            <person name="Peters L."/>
            <person name="Teshima H."/>
            <person name="Detter J.C."/>
            <person name="Han C."/>
            <person name="Tapia R."/>
            <person name="Land M."/>
            <person name="Hauser L."/>
            <person name="Kyrpides N."/>
            <person name="Kozubal M."/>
            <person name="Macur R.E."/>
            <person name="Jay Z."/>
            <person name="Inskeep W."/>
            <person name="Woyke T."/>
        </authorList>
    </citation>
    <scope>NUCLEOTIDE SEQUENCE [LARGE SCALE GENOMIC DNA]</scope>
    <source>
        <strain evidence="1 2">MK1</strain>
    </source>
</reference>
<gene>
    <name evidence="1" type="ORF">MetMK1DRAFT_00029660</name>
</gene>
<dbReference type="EMBL" id="JH597770">
    <property type="protein sequence ID" value="EHP68527.1"/>
    <property type="molecule type" value="Genomic_DNA"/>
</dbReference>
<accession>H2C8Q1</accession>
<keyword evidence="2" id="KW-1185">Reference proteome</keyword>